<evidence type="ECO:0000256" key="6">
    <source>
        <dbReference type="ARBA" id="ARBA00023136"/>
    </source>
</evidence>
<evidence type="ECO:0000256" key="3">
    <source>
        <dbReference type="ARBA" id="ARBA00022448"/>
    </source>
</evidence>
<feature type="transmembrane region" description="Helical" evidence="9">
    <location>
        <begin position="143"/>
        <end position="164"/>
    </location>
</feature>
<evidence type="ECO:0000256" key="7">
    <source>
        <dbReference type="ARBA" id="ARBA00049119"/>
    </source>
</evidence>
<comment type="caution">
    <text evidence="11">The sequence shown here is derived from an EMBL/GenBank/DDBJ whole genome shotgun (WGS) entry which is preliminary data.</text>
</comment>
<dbReference type="PANTHER" id="PTHR48022:SF28">
    <property type="entry name" value="MAJOR FACILITATOR SUPERFAMILY (MFS) PROFILE DOMAIN-CONTAINING PROTEIN-RELATED"/>
    <property type="match status" value="1"/>
</dbReference>
<keyword evidence="4 9" id="KW-0812">Transmembrane</keyword>
<feature type="transmembrane region" description="Helical" evidence="9">
    <location>
        <begin position="299"/>
        <end position="318"/>
    </location>
</feature>
<organism evidence="11 12">
    <name type="scientific">Puccinia coronata f. sp. avenae</name>
    <dbReference type="NCBI Taxonomy" id="200324"/>
    <lineage>
        <taxon>Eukaryota</taxon>
        <taxon>Fungi</taxon>
        <taxon>Dikarya</taxon>
        <taxon>Basidiomycota</taxon>
        <taxon>Pucciniomycotina</taxon>
        <taxon>Pucciniomycetes</taxon>
        <taxon>Pucciniales</taxon>
        <taxon>Pucciniaceae</taxon>
        <taxon>Puccinia</taxon>
    </lineage>
</organism>
<keyword evidence="5 9" id="KW-1133">Transmembrane helix</keyword>
<dbReference type="Pfam" id="PF00083">
    <property type="entry name" value="Sugar_tr"/>
    <property type="match status" value="1"/>
</dbReference>
<reference evidence="11 12" key="1">
    <citation type="submission" date="2017-11" db="EMBL/GenBank/DDBJ databases">
        <title>De novo assembly and phasing of dikaryotic genomes from two isolates of Puccinia coronata f. sp. avenae, the causal agent of oat crown rust.</title>
        <authorList>
            <person name="Miller M.E."/>
            <person name="Zhang Y."/>
            <person name="Omidvar V."/>
            <person name="Sperschneider J."/>
            <person name="Schwessinger B."/>
            <person name="Raley C."/>
            <person name="Palmer J.M."/>
            <person name="Garnica D."/>
            <person name="Upadhyaya N."/>
            <person name="Rathjen J."/>
            <person name="Taylor J.M."/>
            <person name="Park R.F."/>
            <person name="Dodds P.N."/>
            <person name="Hirsch C.D."/>
            <person name="Kianian S.F."/>
            <person name="Figueroa M."/>
        </authorList>
    </citation>
    <scope>NUCLEOTIDE SEQUENCE [LARGE SCALE GENOMIC DNA]</scope>
    <source>
        <strain evidence="11">12SD80</strain>
    </source>
</reference>
<dbReference type="InterPro" id="IPR005829">
    <property type="entry name" value="Sugar_transporter_CS"/>
</dbReference>
<keyword evidence="6 9" id="KW-0472">Membrane</keyword>
<dbReference type="PROSITE" id="PS50850">
    <property type="entry name" value="MFS"/>
    <property type="match status" value="1"/>
</dbReference>
<evidence type="ECO:0000256" key="5">
    <source>
        <dbReference type="ARBA" id="ARBA00022989"/>
    </source>
</evidence>
<evidence type="ECO:0000256" key="8">
    <source>
        <dbReference type="RuleBase" id="RU003346"/>
    </source>
</evidence>
<feature type="transmembrane region" description="Helical" evidence="9">
    <location>
        <begin position="437"/>
        <end position="456"/>
    </location>
</feature>
<feature type="transmembrane region" description="Helical" evidence="9">
    <location>
        <begin position="117"/>
        <end position="137"/>
    </location>
</feature>
<evidence type="ECO:0000256" key="2">
    <source>
        <dbReference type="ARBA" id="ARBA00010992"/>
    </source>
</evidence>
<sequence length="562" mass="63192">MTLRKVCFILLAFRCSLSTSKYLKFHHIRRLSGFRMWKYFQASRSFYLVATLTGLSFALMGYQNGLFGGLTDDPNWNQRFGYPSRLVMSTIVAVYQLGCLFGCFLTYLYGEALGRKMTIRVGAVIMTGGALLQIIALSRECLIVGRILSGIGLGFISSTAPVLLAEVSPSAKRGTYGCAQLSTLNFGICLSYWINYWMSHNLRGSFTFQVPIAFQYFIIIPILSLTWMIPESPMWLISNSRAQEAFTALTKLRGGKRNEAEIREKITDMEVIVIYEKSVPDIGYKSLFLDDGMKTRVRVLIGCSVQSFQQLGGVNVIVYHAHFMFSSCLGFSTEMSSLISALLFTWFFIASFIPYFLIDTLGRRILMIPSVAIMGFIFAALAGVTQQIEENGTHSYPCSIAAAVLCFVFLAVFAVGFQATVWFYPPEILPQRLRAKGTALSTACNWFFNFVVVEFFPLATGKIGWKTYLIFMALNLSFVPIMYFYYPETKGKTLEEIDLMFGDADSPETRRRRMNEIRLTLAAIQGFVGQDLKDFDHASTTNGYCKDSLGSMEKQLPTVSRT</sequence>
<evidence type="ECO:0000256" key="4">
    <source>
        <dbReference type="ARBA" id="ARBA00022692"/>
    </source>
</evidence>
<feature type="transmembrane region" description="Helical" evidence="9">
    <location>
        <begin position="468"/>
        <end position="486"/>
    </location>
</feature>
<evidence type="ECO:0000313" key="11">
    <source>
        <dbReference type="EMBL" id="PLW40491.1"/>
    </source>
</evidence>
<protein>
    <recommendedName>
        <fullName evidence="10">Major facilitator superfamily (MFS) profile domain-containing protein</fullName>
    </recommendedName>
</protein>
<feature type="transmembrane region" description="Helical" evidence="9">
    <location>
        <begin position="86"/>
        <end position="110"/>
    </location>
</feature>
<dbReference type="NCBIfam" id="TIGR00879">
    <property type="entry name" value="SP"/>
    <property type="match status" value="1"/>
</dbReference>
<feature type="transmembrane region" description="Helical" evidence="9">
    <location>
        <begin position="400"/>
        <end position="425"/>
    </location>
</feature>
<dbReference type="Proteomes" id="UP000235392">
    <property type="component" value="Unassembled WGS sequence"/>
</dbReference>
<dbReference type="PANTHER" id="PTHR48022">
    <property type="entry name" value="PLASTIDIC GLUCOSE TRANSPORTER 4"/>
    <property type="match status" value="1"/>
</dbReference>
<feature type="transmembrane region" description="Helical" evidence="9">
    <location>
        <begin position="46"/>
        <end position="66"/>
    </location>
</feature>
<dbReference type="Gene3D" id="1.20.1250.20">
    <property type="entry name" value="MFS general substrate transporter like domains"/>
    <property type="match status" value="1"/>
</dbReference>
<dbReference type="InterPro" id="IPR050360">
    <property type="entry name" value="MFS_Sugar_Transporters"/>
</dbReference>
<comment type="similarity">
    <text evidence="2 8">Belongs to the major facilitator superfamily. Sugar transporter (TC 2.A.1.1) family.</text>
</comment>
<evidence type="ECO:0000313" key="12">
    <source>
        <dbReference type="Proteomes" id="UP000235392"/>
    </source>
</evidence>
<dbReference type="InterPro" id="IPR005828">
    <property type="entry name" value="MFS_sugar_transport-like"/>
</dbReference>
<gene>
    <name evidence="11" type="ORF">PCASD_08840</name>
</gene>
<keyword evidence="3 8" id="KW-0813">Transport</keyword>
<dbReference type="GO" id="GO:0016020">
    <property type="term" value="C:membrane"/>
    <property type="evidence" value="ECO:0007669"/>
    <property type="project" value="UniProtKB-SubCell"/>
</dbReference>
<dbReference type="PRINTS" id="PR00171">
    <property type="entry name" value="SUGRTRNSPORT"/>
</dbReference>
<dbReference type="InterPro" id="IPR003663">
    <property type="entry name" value="Sugar/inositol_transpt"/>
</dbReference>
<dbReference type="InterPro" id="IPR020846">
    <property type="entry name" value="MFS_dom"/>
</dbReference>
<feature type="transmembrane region" description="Helical" evidence="9">
    <location>
        <begin position="338"/>
        <end position="358"/>
    </location>
</feature>
<dbReference type="GO" id="GO:0005351">
    <property type="term" value="F:carbohydrate:proton symporter activity"/>
    <property type="evidence" value="ECO:0007669"/>
    <property type="project" value="TreeGrafter"/>
</dbReference>
<dbReference type="SUPFAM" id="SSF103473">
    <property type="entry name" value="MFS general substrate transporter"/>
    <property type="match status" value="1"/>
</dbReference>
<evidence type="ECO:0000256" key="1">
    <source>
        <dbReference type="ARBA" id="ARBA00004141"/>
    </source>
</evidence>
<name>A0A2N5URV2_9BASI</name>
<feature type="transmembrane region" description="Helical" evidence="9">
    <location>
        <begin position="206"/>
        <end position="229"/>
    </location>
</feature>
<feature type="transmembrane region" description="Helical" evidence="9">
    <location>
        <begin position="176"/>
        <end position="194"/>
    </location>
</feature>
<comment type="subcellular location">
    <subcellularLocation>
        <location evidence="1">Membrane</location>
        <topology evidence="1">Multi-pass membrane protein</topology>
    </subcellularLocation>
</comment>
<accession>A0A2N5URV2</accession>
<dbReference type="AlphaFoldDB" id="A0A2N5URV2"/>
<dbReference type="InterPro" id="IPR036259">
    <property type="entry name" value="MFS_trans_sf"/>
</dbReference>
<evidence type="ECO:0000256" key="9">
    <source>
        <dbReference type="SAM" id="Phobius"/>
    </source>
</evidence>
<proteinExistence type="inferred from homology"/>
<feature type="transmembrane region" description="Helical" evidence="9">
    <location>
        <begin position="365"/>
        <end position="388"/>
    </location>
</feature>
<dbReference type="PROSITE" id="PS00217">
    <property type="entry name" value="SUGAR_TRANSPORT_2"/>
    <property type="match status" value="1"/>
</dbReference>
<feature type="domain" description="Major facilitator superfamily (MFS) profile" evidence="10">
    <location>
        <begin position="49"/>
        <end position="490"/>
    </location>
</feature>
<evidence type="ECO:0000259" key="10">
    <source>
        <dbReference type="PROSITE" id="PS50850"/>
    </source>
</evidence>
<comment type="catalytic activity">
    <reaction evidence="7">
        <text>myo-inositol(out) + H(+)(out) = myo-inositol(in) + H(+)(in)</text>
        <dbReference type="Rhea" id="RHEA:60364"/>
        <dbReference type="ChEBI" id="CHEBI:15378"/>
        <dbReference type="ChEBI" id="CHEBI:17268"/>
    </reaction>
</comment>
<dbReference type="EMBL" id="PGCI01000101">
    <property type="protein sequence ID" value="PLW40491.1"/>
    <property type="molecule type" value="Genomic_DNA"/>
</dbReference>